<dbReference type="AlphaFoldDB" id="A0A1D1VJ34"/>
<feature type="transmembrane region" description="Helical" evidence="1">
    <location>
        <begin position="12"/>
        <end position="34"/>
    </location>
</feature>
<evidence type="ECO:0000313" key="3">
    <source>
        <dbReference type="Proteomes" id="UP000186922"/>
    </source>
</evidence>
<dbReference type="EMBL" id="BDGG01000006">
    <property type="protein sequence ID" value="GAV00941.1"/>
    <property type="molecule type" value="Genomic_DNA"/>
</dbReference>
<feature type="transmembrane region" description="Helical" evidence="1">
    <location>
        <begin position="46"/>
        <end position="66"/>
    </location>
</feature>
<keyword evidence="1" id="KW-0472">Membrane</keyword>
<gene>
    <name evidence="2" type="primary">RvY_11723-1</name>
    <name evidence="2" type="synonym">RvY_11723.1</name>
    <name evidence="2" type="ORF">RvY_11723</name>
</gene>
<name>A0A1D1VJ34_RAMVA</name>
<keyword evidence="1" id="KW-0812">Transmembrane</keyword>
<reference evidence="2 3" key="1">
    <citation type="journal article" date="2016" name="Nat. Commun.">
        <title>Extremotolerant tardigrade genome and improved radiotolerance of human cultured cells by tardigrade-unique protein.</title>
        <authorList>
            <person name="Hashimoto T."/>
            <person name="Horikawa D.D."/>
            <person name="Saito Y."/>
            <person name="Kuwahara H."/>
            <person name="Kozuka-Hata H."/>
            <person name="Shin-I T."/>
            <person name="Minakuchi Y."/>
            <person name="Ohishi K."/>
            <person name="Motoyama A."/>
            <person name="Aizu T."/>
            <person name="Enomoto A."/>
            <person name="Kondo K."/>
            <person name="Tanaka S."/>
            <person name="Hara Y."/>
            <person name="Koshikawa S."/>
            <person name="Sagara H."/>
            <person name="Miura T."/>
            <person name="Yokobori S."/>
            <person name="Miyagawa K."/>
            <person name="Suzuki Y."/>
            <person name="Kubo T."/>
            <person name="Oyama M."/>
            <person name="Kohara Y."/>
            <person name="Fujiyama A."/>
            <person name="Arakawa K."/>
            <person name="Katayama T."/>
            <person name="Toyoda A."/>
            <person name="Kunieda T."/>
        </authorList>
    </citation>
    <scope>NUCLEOTIDE SEQUENCE [LARGE SCALE GENOMIC DNA]</scope>
    <source>
        <strain evidence="2 3">YOKOZUNA-1</strain>
    </source>
</reference>
<evidence type="ECO:0000256" key="1">
    <source>
        <dbReference type="SAM" id="Phobius"/>
    </source>
</evidence>
<keyword evidence="3" id="KW-1185">Reference proteome</keyword>
<accession>A0A1D1VJ34</accession>
<sequence length="120" mass="12931">MDEGSPSDGQRYMPAGSILATLTVTGGTPPLIFVDPSADRYPPDSVFMLVLSYGVQASRDAFFVFLHRFFKVLKATPSTTGNQAWIINRVPFGLGKYIVPVTATDSKGLTGTQTTEITIV</sequence>
<evidence type="ECO:0000313" key="2">
    <source>
        <dbReference type="EMBL" id="GAV00941.1"/>
    </source>
</evidence>
<comment type="caution">
    <text evidence="2">The sequence shown here is derived from an EMBL/GenBank/DDBJ whole genome shotgun (WGS) entry which is preliminary data.</text>
</comment>
<proteinExistence type="predicted"/>
<keyword evidence="1" id="KW-1133">Transmembrane helix</keyword>
<protein>
    <submittedName>
        <fullName evidence="2">Uncharacterized protein</fullName>
    </submittedName>
</protein>
<dbReference type="Proteomes" id="UP000186922">
    <property type="component" value="Unassembled WGS sequence"/>
</dbReference>
<organism evidence="2 3">
    <name type="scientific">Ramazzottius varieornatus</name>
    <name type="common">Water bear</name>
    <name type="synonym">Tardigrade</name>
    <dbReference type="NCBI Taxonomy" id="947166"/>
    <lineage>
        <taxon>Eukaryota</taxon>
        <taxon>Metazoa</taxon>
        <taxon>Ecdysozoa</taxon>
        <taxon>Tardigrada</taxon>
        <taxon>Eutardigrada</taxon>
        <taxon>Parachela</taxon>
        <taxon>Hypsibioidea</taxon>
        <taxon>Ramazzottiidae</taxon>
        <taxon>Ramazzottius</taxon>
    </lineage>
</organism>